<dbReference type="AlphaFoldDB" id="A0AAU9K2L5"/>
<reference evidence="2" key="1">
    <citation type="submission" date="2021-09" db="EMBL/GenBank/DDBJ databases">
        <authorList>
            <consortium name="AG Swart"/>
            <person name="Singh M."/>
            <person name="Singh A."/>
            <person name="Seah K."/>
            <person name="Emmerich C."/>
        </authorList>
    </citation>
    <scope>NUCLEOTIDE SEQUENCE</scope>
    <source>
        <strain evidence="2">ATCC30299</strain>
    </source>
</reference>
<keyword evidence="3" id="KW-1185">Reference proteome</keyword>
<evidence type="ECO:0000256" key="1">
    <source>
        <dbReference type="SAM" id="MobiDB-lite"/>
    </source>
</evidence>
<feature type="compositionally biased region" description="Basic and acidic residues" evidence="1">
    <location>
        <begin position="194"/>
        <end position="208"/>
    </location>
</feature>
<evidence type="ECO:0000313" key="2">
    <source>
        <dbReference type="EMBL" id="CAG9331107.1"/>
    </source>
</evidence>
<dbReference type="Proteomes" id="UP001162131">
    <property type="component" value="Unassembled WGS sequence"/>
</dbReference>
<feature type="region of interest" description="Disordered" evidence="1">
    <location>
        <begin position="266"/>
        <end position="322"/>
    </location>
</feature>
<comment type="caution">
    <text evidence="2">The sequence shown here is derived from an EMBL/GenBank/DDBJ whole genome shotgun (WGS) entry which is preliminary data.</text>
</comment>
<protein>
    <submittedName>
        <fullName evidence="2">Uncharacterized protein</fullName>
    </submittedName>
</protein>
<name>A0AAU9K2L5_9CILI</name>
<accession>A0AAU9K2L5</accession>
<feature type="region of interest" description="Disordered" evidence="1">
    <location>
        <begin position="194"/>
        <end position="235"/>
    </location>
</feature>
<feature type="region of interest" description="Disordered" evidence="1">
    <location>
        <begin position="83"/>
        <end position="169"/>
    </location>
</feature>
<sequence>MTDKELRIAKITKNHHKSISKRKEILETYKKILSDLEHTLHNELALNRQHGTSISLQENSEKTREELRDQIIRHHFEMLKLQIKEKEAQKKEEKLEMSPKRHRKHEEKREKSNEKSKQKNTENERKQEEGKKEEDKKEEEKTLEEAKDNSIENTKAEGDAKNDGLSEQELDLIKQDEHLMDVIKRYEKTFGRIKDLDRDSLRSSKKSSDYSSVISYESRPRSKSSYSNVSTQSQKDALERLEKLRLEEEKIKKEKEDLLQFLETRSNRSQASSRMTTVSSLFQSRPQSSIEIPQRRPITQASILQKPTPKSAQPTPVKDPVRSLVIKDPVSELIKNL</sequence>
<dbReference type="EMBL" id="CAJZBQ010000053">
    <property type="protein sequence ID" value="CAG9331107.1"/>
    <property type="molecule type" value="Genomic_DNA"/>
</dbReference>
<organism evidence="2 3">
    <name type="scientific">Blepharisma stoltei</name>
    <dbReference type="NCBI Taxonomy" id="1481888"/>
    <lineage>
        <taxon>Eukaryota</taxon>
        <taxon>Sar</taxon>
        <taxon>Alveolata</taxon>
        <taxon>Ciliophora</taxon>
        <taxon>Postciliodesmatophora</taxon>
        <taxon>Heterotrichea</taxon>
        <taxon>Heterotrichida</taxon>
        <taxon>Blepharismidae</taxon>
        <taxon>Blepharisma</taxon>
    </lineage>
</organism>
<feature type="compositionally biased region" description="Polar residues" evidence="1">
    <location>
        <begin position="266"/>
        <end position="314"/>
    </location>
</feature>
<evidence type="ECO:0000313" key="3">
    <source>
        <dbReference type="Proteomes" id="UP001162131"/>
    </source>
</evidence>
<proteinExistence type="predicted"/>
<feature type="compositionally biased region" description="Basic and acidic residues" evidence="1">
    <location>
        <begin position="83"/>
        <end position="99"/>
    </location>
</feature>
<feature type="compositionally biased region" description="Polar residues" evidence="1">
    <location>
        <begin position="223"/>
        <end position="234"/>
    </location>
</feature>
<feature type="compositionally biased region" description="Basic and acidic residues" evidence="1">
    <location>
        <begin position="107"/>
        <end position="164"/>
    </location>
</feature>
<gene>
    <name evidence="2" type="ORF">BSTOLATCC_MIC53187</name>
</gene>